<reference evidence="9" key="1">
    <citation type="submission" date="2020-01" db="EMBL/GenBank/DDBJ databases">
        <authorList>
            <person name="Feng Z.H.Z."/>
        </authorList>
    </citation>
    <scope>NUCLEOTIDE SEQUENCE</scope>
    <source>
        <strain evidence="9">CBS107.38</strain>
    </source>
</reference>
<dbReference type="SUPFAM" id="SSF53335">
    <property type="entry name" value="S-adenosyl-L-methionine-dependent methyltransferases"/>
    <property type="match status" value="1"/>
</dbReference>
<dbReference type="InterPro" id="IPR036396">
    <property type="entry name" value="Cyt_P450_sf"/>
</dbReference>
<dbReference type="GO" id="GO:0020037">
    <property type="term" value="F:heme binding"/>
    <property type="evidence" value="ECO:0007669"/>
    <property type="project" value="InterPro"/>
</dbReference>
<keyword evidence="7" id="KW-0472">Membrane</keyword>
<dbReference type="CDD" id="cd02440">
    <property type="entry name" value="AdoMet_MTases"/>
    <property type="match status" value="1"/>
</dbReference>
<evidence type="ECO:0000256" key="2">
    <source>
        <dbReference type="ARBA" id="ARBA00009740"/>
    </source>
</evidence>
<dbReference type="Gene3D" id="3.40.50.150">
    <property type="entry name" value="Vaccinia Virus protein VP39"/>
    <property type="match status" value="1"/>
</dbReference>
<dbReference type="PANTHER" id="PTHR24305:SF229">
    <property type="entry name" value="P450, PUTATIVE (EUROFUNG)-RELATED"/>
    <property type="match status" value="1"/>
</dbReference>
<dbReference type="GeneID" id="62202106"/>
<dbReference type="RefSeq" id="XP_038788635.1">
    <property type="nucleotide sequence ID" value="XM_038928928.1"/>
</dbReference>
<dbReference type="AlphaFoldDB" id="A0A8H7EG07"/>
<accession>A0A8H7EG07</accession>
<evidence type="ECO:0000313" key="9">
    <source>
        <dbReference type="EMBL" id="KAF7678500.1"/>
    </source>
</evidence>
<dbReference type="PROSITE" id="PS00086">
    <property type="entry name" value="CYTOCHROME_P450"/>
    <property type="match status" value="1"/>
</dbReference>
<dbReference type="Pfam" id="PF06884">
    <property type="entry name" value="DUF1264"/>
    <property type="match status" value="1"/>
</dbReference>
<feature type="compositionally biased region" description="Low complexity" evidence="6">
    <location>
        <begin position="46"/>
        <end position="55"/>
    </location>
</feature>
<dbReference type="InterPro" id="IPR050121">
    <property type="entry name" value="Cytochrome_P450_monoxygenase"/>
</dbReference>
<dbReference type="InterPro" id="IPR002401">
    <property type="entry name" value="Cyt_P450_E_grp-I"/>
</dbReference>
<gene>
    <name evidence="9" type="ORF">GT037_003881</name>
</gene>
<feature type="region of interest" description="Disordered" evidence="6">
    <location>
        <begin position="22"/>
        <end position="57"/>
    </location>
</feature>
<feature type="transmembrane region" description="Helical" evidence="7">
    <location>
        <begin position="342"/>
        <end position="360"/>
    </location>
</feature>
<evidence type="ECO:0000256" key="6">
    <source>
        <dbReference type="SAM" id="MobiDB-lite"/>
    </source>
</evidence>
<name>A0A8H7EG07_9PLEO</name>
<dbReference type="GO" id="GO:0004497">
    <property type="term" value="F:monooxygenase activity"/>
    <property type="evidence" value="ECO:0007669"/>
    <property type="project" value="InterPro"/>
</dbReference>
<comment type="caution">
    <text evidence="9">The sequence shown here is derived from an EMBL/GenBank/DDBJ whole genome shotgun (WGS) entry which is preliminary data.</text>
</comment>
<comment type="similarity">
    <text evidence="2">Belongs to the OBAP family.</text>
</comment>
<dbReference type="GO" id="GO:0005506">
    <property type="term" value="F:iron ion binding"/>
    <property type="evidence" value="ECO:0007669"/>
    <property type="project" value="InterPro"/>
</dbReference>
<dbReference type="Pfam" id="PF13649">
    <property type="entry name" value="Methyltransf_25"/>
    <property type="match status" value="1"/>
</dbReference>
<keyword evidence="10" id="KW-1185">Reference proteome</keyword>
<keyword evidence="7" id="KW-0812">Transmembrane</keyword>
<sequence>MTQPTSVDMTFDTSLVDINPPSNVNASFSTTDSGSTLEVQQNPTQATSASNTSNSVQHIPTQAAYDQWASVYDTDGNMLQAIDDLELQKVLPEFLSQVKNSNVTKEKLHVLDLGCGTGRNTGKLVRYDWNGKSIEVTGLDFSQGMLNIATKKLATSIEGQEKVRLRLKCCDCFPTVNDPSKSPLPAVQNLEPSHAVISTLVLEHIPLEDYFATLRTLLLPGGTALVTNMHADMGRISQAGFVNAHGVKVRGSSYVYTVGETAEAARAAGLEVISVNERDMRKEDVEGGAVGKRGWKWVGTKVCARSPSTNHSFRVALLFNVDIYDMALLSDVFLSSKTSSVFLFYIAISFAAYYLIWLVYARTLHPLAKVPGPFWPSVSRTWLMWHHHKGDIEMVERVLHRKYGPIIRIAPDEIVTTDTTAIPYIYPVQKPLEKTDWYKPWRPQGLNSQPDLFTQTDEKAHAAYRRIVGGVYSLSSILKNESRLDETLELFLERMDSFADSKEAFDFGFWLEMYSFDSVGVAFFGQAFGFLRDSIDYKGYIHSVHLAMPFLTLLTVTPYYMRPFLLLIAVCVPRLLRAVLAVEDIKKTAIMETKIATERTLEVTEKRPDLLSQLLAIVQEKGEKVNYSHKEITSDMWVAIMAGADSTSISMRSVFYFLMKHPEKLEKARAEVDAAFENGTLSSPVQYAQLASLPYLVATVKEASRLFSAFAVSMPRYAPSQGITLCGKHIPAGYTVGMNPAIVSHDPNVFGEDAHEFVPERWLQSEDRTRVMDKRILIWGAGTRTCVGRPLALTQIYKVTAEVLHRFDFEMAHDRPWKTHNASFNVQTGVELQITITKTTQPDKMDSLPVNNKTAGEPESTYNNTLEAGAAMTQNFAPVKRICAHLNAFHAYAHDPKRDAVEANHYCAHLNDEVRQCILYDSPEKGARIIGIEYMISPKLYETLDAEEQKLWHSHVFEVKSGMLIMPRPTGVPEAAWEVAENKEMEEVVELYGKIYHLWQTDRGDKLPLGPPQLMTSYTAADQMPDFEKRVKERDQRFGSDYQRKKGVREYIEVPKIHENADATWAKGGVGH</sequence>
<dbReference type="InterPro" id="IPR017972">
    <property type="entry name" value="Cyt_P450_CS"/>
</dbReference>
<keyword evidence="5" id="KW-0349">Heme</keyword>
<dbReference type="PRINTS" id="PR00463">
    <property type="entry name" value="EP450I"/>
</dbReference>
<reference evidence="9" key="2">
    <citation type="submission" date="2020-08" db="EMBL/GenBank/DDBJ databases">
        <title>Draft Genome Sequence of Cumin Blight Pathogen Alternaria burnsii.</title>
        <authorList>
            <person name="Feng Z."/>
        </authorList>
    </citation>
    <scope>NUCLEOTIDE SEQUENCE</scope>
    <source>
        <strain evidence="9">CBS107.38</strain>
    </source>
</reference>
<protein>
    <submittedName>
        <fullName evidence="9">Cytochrome p450</fullName>
    </submittedName>
</protein>
<dbReference type="EMBL" id="JAAABM010000004">
    <property type="protein sequence ID" value="KAF7678500.1"/>
    <property type="molecule type" value="Genomic_DNA"/>
</dbReference>
<evidence type="ECO:0000256" key="3">
    <source>
        <dbReference type="ARBA" id="ARBA00022723"/>
    </source>
</evidence>
<dbReference type="Gene3D" id="1.10.630.10">
    <property type="entry name" value="Cytochrome P450"/>
    <property type="match status" value="1"/>
</dbReference>
<evidence type="ECO:0000256" key="7">
    <source>
        <dbReference type="SAM" id="Phobius"/>
    </source>
</evidence>
<dbReference type="CDD" id="cd11060">
    <property type="entry name" value="CYP57A1-like"/>
    <property type="match status" value="1"/>
</dbReference>
<dbReference type="Pfam" id="PF00067">
    <property type="entry name" value="p450"/>
    <property type="match status" value="1"/>
</dbReference>
<dbReference type="PRINTS" id="PR00385">
    <property type="entry name" value="P450"/>
</dbReference>
<keyword evidence="7" id="KW-1133">Transmembrane helix</keyword>
<feature type="compositionally biased region" description="Polar residues" evidence="6">
    <location>
        <begin position="22"/>
        <end position="45"/>
    </location>
</feature>
<dbReference type="InterPro" id="IPR041698">
    <property type="entry name" value="Methyltransf_25"/>
</dbReference>
<evidence type="ECO:0000313" key="10">
    <source>
        <dbReference type="Proteomes" id="UP000596902"/>
    </source>
</evidence>
<evidence type="ECO:0000259" key="8">
    <source>
        <dbReference type="Pfam" id="PF13649"/>
    </source>
</evidence>
<evidence type="ECO:0000256" key="1">
    <source>
        <dbReference type="ARBA" id="ARBA00001971"/>
    </source>
</evidence>
<dbReference type="InterPro" id="IPR029063">
    <property type="entry name" value="SAM-dependent_MTases_sf"/>
</dbReference>
<proteinExistence type="inferred from homology"/>
<keyword evidence="3 5" id="KW-0479">Metal-binding</keyword>
<evidence type="ECO:0000256" key="4">
    <source>
        <dbReference type="ARBA" id="ARBA00023004"/>
    </source>
</evidence>
<feature type="transmembrane region" description="Helical" evidence="7">
    <location>
        <begin position="540"/>
        <end position="561"/>
    </location>
</feature>
<evidence type="ECO:0000256" key="5">
    <source>
        <dbReference type="PIRSR" id="PIRSR602401-1"/>
    </source>
</evidence>
<feature type="domain" description="Methyltransferase" evidence="8">
    <location>
        <begin position="110"/>
        <end position="222"/>
    </location>
</feature>
<dbReference type="Proteomes" id="UP000596902">
    <property type="component" value="Unassembled WGS sequence"/>
</dbReference>
<dbReference type="GO" id="GO:0016705">
    <property type="term" value="F:oxidoreductase activity, acting on paired donors, with incorporation or reduction of molecular oxygen"/>
    <property type="evidence" value="ECO:0007669"/>
    <property type="project" value="InterPro"/>
</dbReference>
<organism evidence="9 10">
    <name type="scientific">Alternaria burnsii</name>
    <dbReference type="NCBI Taxonomy" id="1187904"/>
    <lineage>
        <taxon>Eukaryota</taxon>
        <taxon>Fungi</taxon>
        <taxon>Dikarya</taxon>
        <taxon>Ascomycota</taxon>
        <taxon>Pezizomycotina</taxon>
        <taxon>Dothideomycetes</taxon>
        <taxon>Pleosporomycetidae</taxon>
        <taxon>Pleosporales</taxon>
        <taxon>Pleosporineae</taxon>
        <taxon>Pleosporaceae</taxon>
        <taxon>Alternaria</taxon>
        <taxon>Alternaria sect. Alternaria</taxon>
    </lineage>
</organism>
<comment type="cofactor">
    <cofactor evidence="1 5">
        <name>heme</name>
        <dbReference type="ChEBI" id="CHEBI:30413"/>
    </cofactor>
</comment>
<dbReference type="InterPro" id="IPR001128">
    <property type="entry name" value="Cyt_P450"/>
</dbReference>
<dbReference type="InterPro" id="IPR010686">
    <property type="entry name" value="OBAP-like"/>
</dbReference>
<dbReference type="PANTHER" id="PTHR24305">
    <property type="entry name" value="CYTOCHROME P450"/>
    <property type="match status" value="1"/>
</dbReference>
<dbReference type="SUPFAM" id="SSF48264">
    <property type="entry name" value="Cytochrome P450"/>
    <property type="match status" value="1"/>
</dbReference>
<feature type="binding site" description="axial binding residue" evidence="5">
    <location>
        <position position="786"/>
    </location>
    <ligand>
        <name>heme</name>
        <dbReference type="ChEBI" id="CHEBI:30413"/>
    </ligand>
    <ligandPart>
        <name>Fe</name>
        <dbReference type="ChEBI" id="CHEBI:18248"/>
    </ligandPart>
</feature>
<keyword evidence="4 5" id="KW-0408">Iron</keyword>